<dbReference type="Proteomes" id="UP000615446">
    <property type="component" value="Unassembled WGS sequence"/>
</dbReference>
<dbReference type="AlphaFoldDB" id="A0A8H3KS72"/>
<evidence type="ECO:0000313" key="2">
    <source>
        <dbReference type="EMBL" id="GES74918.1"/>
    </source>
</evidence>
<proteinExistence type="predicted"/>
<evidence type="ECO:0000256" key="1">
    <source>
        <dbReference type="SAM" id="MobiDB-lite"/>
    </source>
</evidence>
<evidence type="ECO:0000313" key="3">
    <source>
        <dbReference type="Proteomes" id="UP000615446"/>
    </source>
</evidence>
<dbReference type="EMBL" id="BLAL01000013">
    <property type="protein sequence ID" value="GES74918.1"/>
    <property type="molecule type" value="Genomic_DNA"/>
</dbReference>
<accession>A0A8H3KS72</accession>
<organism evidence="2 3">
    <name type="scientific">Rhizophagus clarus</name>
    <dbReference type="NCBI Taxonomy" id="94130"/>
    <lineage>
        <taxon>Eukaryota</taxon>
        <taxon>Fungi</taxon>
        <taxon>Fungi incertae sedis</taxon>
        <taxon>Mucoromycota</taxon>
        <taxon>Glomeromycotina</taxon>
        <taxon>Glomeromycetes</taxon>
        <taxon>Glomerales</taxon>
        <taxon>Glomeraceae</taxon>
        <taxon>Rhizophagus</taxon>
    </lineage>
</organism>
<gene>
    <name evidence="2" type="ORF">RCL2_000237700</name>
</gene>
<reference evidence="2" key="1">
    <citation type="submission" date="2019-10" db="EMBL/GenBank/DDBJ databases">
        <title>Conservation and host-specific expression of non-tandemly repeated heterogenous ribosome RNA gene in arbuscular mycorrhizal fungi.</title>
        <authorList>
            <person name="Maeda T."/>
            <person name="Kobayashi Y."/>
            <person name="Nakagawa T."/>
            <person name="Ezawa T."/>
            <person name="Yamaguchi K."/>
            <person name="Bino T."/>
            <person name="Nishimoto Y."/>
            <person name="Shigenobu S."/>
            <person name="Kawaguchi M."/>
        </authorList>
    </citation>
    <scope>NUCLEOTIDE SEQUENCE</scope>
    <source>
        <strain evidence="2">HR1</strain>
    </source>
</reference>
<sequence length="172" mass="20000">MYLIPTLNTQEVVLAVLNKIQLCDEPGAAAWNLILMLERVRMPMLIMMGAIYHFLQEPLEGYNVPGSYRNKSELARSIQADKRAEKRRKDKQPLKSKVSSASKKQKCNSRNKENENEVIVIDDDNLLDQQVKINKLAQDKLLLQKQTNDELEREIMLLYRAIVNANFLMYHR</sequence>
<name>A0A8H3KS72_9GLOM</name>
<feature type="region of interest" description="Disordered" evidence="1">
    <location>
        <begin position="75"/>
        <end position="113"/>
    </location>
</feature>
<comment type="caution">
    <text evidence="2">The sequence shown here is derived from an EMBL/GenBank/DDBJ whole genome shotgun (WGS) entry which is preliminary data.</text>
</comment>
<feature type="compositionally biased region" description="Basic and acidic residues" evidence="1">
    <location>
        <begin position="75"/>
        <end position="84"/>
    </location>
</feature>
<protein>
    <submittedName>
        <fullName evidence="2">Uncharacterized protein</fullName>
    </submittedName>
</protein>